<name>A0A9Q0F9X5_9ROSI</name>
<dbReference type="PANTHER" id="PTHR47926">
    <property type="entry name" value="PENTATRICOPEPTIDE REPEAT-CONTAINING PROTEIN"/>
    <property type="match status" value="1"/>
</dbReference>
<evidence type="ECO:0000256" key="2">
    <source>
        <dbReference type="PROSITE-ProRule" id="PRU00708"/>
    </source>
</evidence>
<protein>
    <submittedName>
        <fullName evidence="3">Pentatricopeptide repeat-containing protein, chloroplastic</fullName>
    </submittedName>
</protein>
<dbReference type="Proteomes" id="UP001141552">
    <property type="component" value="Unassembled WGS sequence"/>
</dbReference>
<dbReference type="FunFam" id="1.25.40.10:FF:000348">
    <property type="entry name" value="Pentatricopeptide repeat-containing protein chloroplastic"/>
    <property type="match status" value="1"/>
</dbReference>
<feature type="repeat" description="PPR" evidence="2">
    <location>
        <begin position="106"/>
        <end position="140"/>
    </location>
</feature>
<dbReference type="PANTHER" id="PTHR47926:SF359">
    <property type="entry name" value="PENTACOTRIPEPTIDE-REPEAT REGION OF PRORP DOMAIN-CONTAINING PROTEIN"/>
    <property type="match status" value="1"/>
</dbReference>
<dbReference type="GO" id="GO:0003723">
    <property type="term" value="F:RNA binding"/>
    <property type="evidence" value="ECO:0007669"/>
    <property type="project" value="InterPro"/>
</dbReference>
<comment type="caution">
    <text evidence="3">The sequence shown here is derived from an EMBL/GenBank/DDBJ whole genome shotgun (WGS) entry which is preliminary data.</text>
</comment>
<dbReference type="AlphaFoldDB" id="A0A9Q0F9X5"/>
<gene>
    <name evidence="3" type="primary">PCMPA6</name>
    <name evidence="3" type="ORF">Tsubulata_033490</name>
</gene>
<dbReference type="PROSITE" id="PS51375">
    <property type="entry name" value="PPR"/>
    <property type="match status" value="3"/>
</dbReference>
<proteinExistence type="predicted"/>
<dbReference type="Gene3D" id="1.25.40.10">
    <property type="entry name" value="Tetratricopeptide repeat domain"/>
    <property type="match status" value="3"/>
</dbReference>
<organism evidence="3 4">
    <name type="scientific">Turnera subulata</name>
    <dbReference type="NCBI Taxonomy" id="218843"/>
    <lineage>
        <taxon>Eukaryota</taxon>
        <taxon>Viridiplantae</taxon>
        <taxon>Streptophyta</taxon>
        <taxon>Embryophyta</taxon>
        <taxon>Tracheophyta</taxon>
        <taxon>Spermatophyta</taxon>
        <taxon>Magnoliopsida</taxon>
        <taxon>eudicotyledons</taxon>
        <taxon>Gunneridae</taxon>
        <taxon>Pentapetalae</taxon>
        <taxon>rosids</taxon>
        <taxon>fabids</taxon>
        <taxon>Malpighiales</taxon>
        <taxon>Passifloraceae</taxon>
        <taxon>Turnera</taxon>
    </lineage>
</organism>
<dbReference type="FunFam" id="1.25.40.10:FF:000242">
    <property type="entry name" value="Pentatricopeptide repeat-containing protein"/>
    <property type="match status" value="1"/>
</dbReference>
<dbReference type="InterPro" id="IPR046960">
    <property type="entry name" value="PPR_At4g14850-like_plant"/>
</dbReference>
<dbReference type="NCBIfam" id="TIGR00756">
    <property type="entry name" value="PPR"/>
    <property type="match status" value="6"/>
</dbReference>
<evidence type="ECO:0000313" key="4">
    <source>
        <dbReference type="Proteomes" id="UP001141552"/>
    </source>
</evidence>
<feature type="repeat" description="PPR" evidence="2">
    <location>
        <begin position="207"/>
        <end position="241"/>
    </location>
</feature>
<reference evidence="3" key="1">
    <citation type="submission" date="2022-02" db="EMBL/GenBank/DDBJ databases">
        <authorList>
            <person name="Henning P.M."/>
            <person name="McCubbin A.G."/>
            <person name="Shore J.S."/>
        </authorList>
    </citation>
    <scope>NUCLEOTIDE SEQUENCE</scope>
    <source>
        <strain evidence="3">F60SS</strain>
        <tissue evidence="3">Leaves</tissue>
    </source>
</reference>
<sequence>MISQGFPPDKFTFPFAIRACRVAGALEKGKEVHGFAIKTGFINDTVLFNSLMCLYLECRDVDYGRRVFDKMRVRNVVSWTTLIAGLIACGDLDAASRAFRKMPDRNVVSWTALIDGYVRNQLPQEAFKLFRGMQLHNVRPNEFTLVSLLKASTQLGSLKLGGWVHDYILKNGFEVGAFLGTALIDMYSKCGSLEDARQVFDKMEIKTLATWNAMITSLGVHGYGMEAIDLFAEMVVARVRPDAVTFVGVLCACVRMNDVEQGYRYFKYMRKYYGIKPILEHYSCMIELYRRADLLDEVRELVNSMRMQLNGDVAEEWIRKISSDSVVDLDKLSEPHDQGLDYLGTPTSLLRDQLQCFKWDAG</sequence>
<evidence type="ECO:0000256" key="1">
    <source>
        <dbReference type="ARBA" id="ARBA00022737"/>
    </source>
</evidence>
<dbReference type="GO" id="GO:0009451">
    <property type="term" value="P:RNA modification"/>
    <property type="evidence" value="ECO:0007669"/>
    <property type="project" value="InterPro"/>
</dbReference>
<dbReference type="InterPro" id="IPR011990">
    <property type="entry name" value="TPR-like_helical_dom_sf"/>
</dbReference>
<feature type="repeat" description="PPR" evidence="2">
    <location>
        <begin position="44"/>
        <end position="78"/>
    </location>
</feature>
<dbReference type="OrthoDB" id="185373at2759"/>
<reference evidence="3" key="2">
    <citation type="journal article" date="2023" name="Plants (Basel)">
        <title>Annotation of the Turnera subulata (Passifloraceae) Draft Genome Reveals the S-Locus Evolved after the Divergence of Turneroideae from Passifloroideae in a Stepwise Manner.</title>
        <authorList>
            <person name="Henning P.M."/>
            <person name="Roalson E.H."/>
            <person name="Mir W."/>
            <person name="McCubbin A.G."/>
            <person name="Shore J.S."/>
        </authorList>
    </citation>
    <scope>NUCLEOTIDE SEQUENCE</scope>
    <source>
        <strain evidence="3">F60SS</strain>
    </source>
</reference>
<dbReference type="InterPro" id="IPR002885">
    <property type="entry name" value="PPR_rpt"/>
</dbReference>
<dbReference type="Pfam" id="PF01535">
    <property type="entry name" value="PPR"/>
    <property type="match status" value="3"/>
</dbReference>
<keyword evidence="1" id="KW-0677">Repeat</keyword>
<evidence type="ECO:0000313" key="3">
    <source>
        <dbReference type="EMBL" id="KAJ4826477.1"/>
    </source>
</evidence>
<keyword evidence="4" id="KW-1185">Reference proteome</keyword>
<dbReference type="Pfam" id="PF13041">
    <property type="entry name" value="PPR_2"/>
    <property type="match status" value="2"/>
</dbReference>
<dbReference type="EMBL" id="JAKUCV010006661">
    <property type="protein sequence ID" value="KAJ4826477.1"/>
    <property type="molecule type" value="Genomic_DNA"/>
</dbReference>
<accession>A0A9Q0F9X5</accession>